<dbReference type="InterPro" id="IPR036388">
    <property type="entry name" value="WH-like_DNA-bd_sf"/>
</dbReference>
<evidence type="ECO:0000313" key="7">
    <source>
        <dbReference type="EMBL" id="MDR7154418.1"/>
    </source>
</evidence>
<evidence type="ECO:0000256" key="5">
    <source>
        <dbReference type="ARBA" id="ARBA00023163"/>
    </source>
</evidence>
<evidence type="ECO:0000256" key="2">
    <source>
        <dbReference type="ARBA" id="ARBA00023015"/>
    </source>
</evidence>
<keyword evidence="8" id="KW-1185">Reference proteome</keyword>
<evidence type="ECO:0000259" key="6">
    <source>
        <dbReference type="PROSITE" id="PS50931"/>
    </source>
</evidence>
<dbReference type="PANTHER" id="PTHR30346:SF26">
    <property type="entry name" value="HYDROGEN PEROXIDE-INDUCIBLE GENES ACTIVATOR"/>
    <property type="match status" value="1"/>
</dbReference>
<feature type="domain" description="HTH lysR-type" evidence="6">
    <location>
        <begin position="1"/>
        <end position="47"/>
    </location>
</feature>
<organism evidence="7 8">
    <name type="scientific">Sphingobium xenophagum</name>
    <dbReference type="NCBI Taxonomy" id="121428"/>
    <lineage>
        <taxon>Bacteria</taxon>
        <taxon>Pseudomonadati</taxon>
        <taxon>Pseudomonadota</taxon>
        <taxon>Alphaproteobacteria</taxon>
        <taxon>Sphingomonadales</taxon>
        <taxon>Sphingomonadaceae</taxon>
        <taxon>Sphingobium</taxon>
    </lineage>
</organism>
<evidence type="ECO:0000256" key="1">
    <source>
        <dbReference type="ARBA" id="ARBA00009437"/>
    </source>
</evidence>
<evidence type="ECO:0000313" key="8">
    <source>
        <dbReference type="Proteomes" id="UP001267638"/>
    </source>
</evidence>
<dbReference type="SUPFAM" id="SSF46785">
    <property type="entry name" value="Winged helix' DNA-binding domain"/>
    <property type="match status" value="1"/>
</dbReference>
<dbReference type="PRINTS" id="PR00039">
    <property type="entry name" value="HTHLYSR"/>
</dbReference>
<dbReference type="PANTHER" id="PTHR30346">
    <property type="entry name" value="TRANSCRIPTIONAL DUAL REGULATOR HCAR-RELATED"/>
    <property type="match status" value="1"/>
</dbReference>
<name>A0ABU1WYL0_SPHXE</name>
<dbReference type="Pfam" id="PF03466">
    <property type="entry name" value="LysR_substrate"/>
    <property type="match status" value="1"/>
</dbReference>
<evidence type="ECO:0000256" key="3">
    <source>
        <dbReference type="ARBA" id="ARBA00023125"/>
    </source>
</evidence>
<dbReference type="Proteomes" id="UP001267638">
    <property type="component" value="Unassembled WGS sequence"/>
</dbReference>
<dbReference type="PROSITE" id="PS50931">
    <property type="entry name" value="HTH_LYSR"/>
    <property type="match status" value="1"/>
</dbReference>
<keyword evidence="2" id="KW-0805">Transcription regulation</keyword>
<keyword evidence="4" id="KW-0010">Activator</keyword>
<dbReference type="SUPFAM" id="SSF53850">
    <property type="entry name" value="Periplasmic binding protein-like II"/>
    <property type="match status" value="1"/>
</dbReference>
<dbReference type="Gene3D" id="1.10.10.10">
    <property type="entry name" value="Winged helix-like DNA-binding domain superfamily/Winged helix DNA-binding domain"/>
    <property type="match status" value="1"/>
</dbReference>
<sequence length="285" mass="30833">MAAAGNFRRAAERAGVSQPSLSAQIQLLEAQLGQSLVERGAGATMLTPMGREILRHAHAILADVSALSDLARSDGDAMIGTIRLGASPTLGPYLLPQVVARLHRDHPELRLHIREGLPHDLLRDLASGLHDVVLTQLPVIGDQYFVMSLFREPLLLVMAQDDPLAGQRCVQPEMLAGRGLLTLSPHYRLSDQIQALGKAVGAPVLRDYEGTSLDAVRQMAGMGMGIALLPALYVRSEIRDHDDVTIRPMASQIIEREVGLVWRRSAGRAAVYQRLADMVISVAGS</sequence>
<dbReference type="Pfam" id="PF00126">
    <property type="entry name" value="HTH_1"/>
    <property type="match status" value="1"/>
</dbReference>
<keyword evidence="5" id="KW-0804">Transcription</keyword>
<evidence type="ECO:0000256" key="4">
    <source>
        <dbReference type="ARBA" id="ARBA00023159"/>
    </source>
</evidence>
<dbReference type="InterPro" id="IPR000847">
    <property type="entry name" value="LysR_HTH_N"/>
</dbReference>
<dbReference type="InterPro" id="IPR036390">
    <property type="entry name" value="WH_DNA-bd_sf"/>
</dbReference>
<comment type="similarity">
    <text evidence="1">Belongs to the LysR transcriptional regulatory family.</text>
</comment>
<dbReference type="Gene3D" id="3.40.190.10">
    <property type="entry name" value="Periplasmic binding protein-like II"/>
    <property type="match status" value="2"/>
</dbReference>
<accession>A0ABU1WYL0</accession>
<dbReference type="InterPro" id="IPR005119">
    <property type="entry name" value="LysR_subst-bd"/>
</dbReference>
<keyword evidence="3" id="KW-0238">DNA-binding</keyword>
<gene>
    <name evidence="7" type="ORF">J2W40_001230</name>
</gene>
<reference evidence="7 8" key="1">
    <citation type="submission" date="2023-07" db="EMBL/GenBank/DDBJ databases">
        <title>Sorghum-associated microbial communities from plants grown in Nebraska, USA.</title>
        <authorList>
            <person name="Schachtman D."/>
        </authorList>
    </citation>
    <scope>NUCLEOTIDE SEQUENCE [LARGE SCALE GENOMIC DNA]</scope>
    <source>
        <strain evidence="7 8">4256</strain>
    </source>
</reference>
<dbReference type="EMBL" id="JAVDWV010000005">
    <property type="protein sequence ID" value="MDR7154418.1"/>
    <property type="molecule type" value="Genomic_DNA"/>
</dbReference>
<protein>
    <submittedName>
        <fullName evidence="7">LysR family hydrogen peroxide-inducible transcriptional activator</fullName>
    </submittedName>
</protein>
<proteinExistence type="inferred from homology"/>
<dbReference type="CDD" id="cd08411">
    <property type="entry name" value="PBP2_OxyR"/>
    <property type="match status" value="1"/>
</dbReference>
<comment type="caution">
    <text evidence="7">The sequence shown here is derived from an EMBL/GenBank/DDBJ whole genome shotgun (WGS) entry which is preliminary data.</text>
</comment>